<dbReference type="Proteomes" id="UP000630149">
    <property type="component" value="Unassembled WGS sequence"/>
</dbReference>
<comment type="caution">
    <text evidence="2">The sequence shown here is derived from an EMBL/GenBank/DDBJ whole genome shotgun (WGS) entry which is preliminary data.</text>
</comment>
<protein>
    <recommendedName>
        <fullName evidence="1">Anti-sigma-28 factor FlgM C-terminal domain-containing protein</fullName>
    </recommendedName>
</protein>
<dbReference type="OrthoDB" id="5654317at2"/>
<dbReference type="EMBL" id="BMOB01000001">
    <property type="protein sequence ID" value="GGI77466.1"/>
    <property type="molecule type" value="Genomic_DNA"/>
</dbReference>
<reference evidence="2" key="1">
    <citation type="journal article" date="2014" name="Int. J. Syst. Evol. Microbiol.">
        <title>Complete genome sequence of Corynebacterium casei LMG S-19264T (=DSM 44701T), isolated from a smear-ripened cheese.</title>
        <authorList>
            <consortium name="US DOE Joint Genome Institute (JGI-PGF)"/>
            <person name="Walter F."/>
            <person name="Albersmeier A."/>
            <person name="Kalinowski J."/>
            <person name="Ruckert C."/>
        </authorList>
    </citation>
    <scope>NUCLEOTIDE SEQUENCE</scope>
    <source>
        <strain evidence="2">JCM 13919</strain>
    </source>
</reference>
<gene>
    <name evidence="2" type="ORF">GCM10007966_02750</name>
</gene>
<evidence type="ECO:0000259" key="1">
    <source>
        <dbReference type="Pfam" id="PF04316"/>
    </source>
</evidence>
<proteinExistence type="predicted"/>
<sequence length="82" mass="9171">MTKQNDTSPVIDDLIDNLSLEPSKQIEALKELIFNGPDINQAKIDFIKEEIAAGRYQSEAKNIALKMLEEQFIHAKDAEVAA</sequence>
<dbReference type="RefSeq" id="WP_131775514.1">
    <property type="nucleotide sequence ID" value="NZ_BMOB01000001.1"/>
</dbReference>
<feature type="domain" description="Anti-sigma-28 factor FlgM C-terminal" evidence="1">
    <location>
        <begin position="23"/>
        <end position="69"/>
    </location>
</feature>
<dbReference type="InterPro" id="IPR031316">
    <property type="entry name" value="FlgM_C"/>
</dbReference>
<evidence type="ECO:0000313" key="2">
    <source>
        <dbReference type="EMBL" id="GGI77466.1"/>
    </source>
</evidence>
<dbReference type="SUPFAM" id="SSF101498">
    <property type="entry name" value="Anti-sigma factor FlgM"/>
    <property type="match status" value="1"/>
</dbReference>
<dbReference type="InterPro" id="IPR035890">
    <property type="entry name" value="Anti-sigma-28_factor_FlgM_sf"/>
</dbReference>
<name>A0A917JMJ3_9GAMM</name>
<dbReference type="AlphaFoldDB" id="A0A917JMJ3"/>
<organism evidence="2 3">
    <name type="scientific">Legionella impletisoli</name>
    <dbReference type="NCBI Taxonomy" id="343510"/>
    <lineage>
        <taxon>Bacteria</taxon>
        <taxon>Pseudomonadati</taxon>
        <taxon>Pseudomonadota</taxon>
        <taxon>Gammaproteobacteria</taxon>
        <taxon>Legionellales</taxon>
        <taxon>Legionellaceae</taxon>
        <taxon>Legionella</taxon>
    </lineage>
</organism>
<dbReference type="Pfam" id="PF04316">
    <property type="entry name" value="FlgM"/>
    <property type="match status" value="1"/>
</dbReference>
<evidence type="ECO:0000313" key="3">
    <source>
        <dbReference type="Proteomes" id="UP000630149"/>
    </source>
</evidence>
<reference evidence="2" key="2">
    <citation type="submission" date="2020-09" db="EMBL/GenBank/DDBJ databases">
        <authorList>
            <person name="Sun Q."/>
            <person name="Ohkuma M."/>
        </authorList>
    </citation>
    <scope>NUCLEOTIDE SEQUENCE</scope>
    <source>
        <strain evidence="2">JCM 13919</strain>
    </source>
</reference>
<keyword evidence="3" id="KW-1185">Reference proteome</keyword>
<accession>A0A917JMJ3</accession>